<sequence>MQSIQSIDIPSLVNSFPSRLFYACTKLQTINIPMNSQLISYGWNSLGLTLINTLFIPQKLKILAQGCTEYTNLESFTIHPENTEFRIENSIVISKDNVTILYPTKLTGHVNIPYGIVGIGGSSFSTCRFTSINIPNTVRTIGSYAFLATTLNEVIIPDSVTFIDMYAFCTPYLKKVTLSKNLTVLTEACFKGTQITEIEIPPNVKQIDNMCFTGCKLTVVYLPDSVKMLNGKIFDDNVEIKFGNNSNLYVNQDFLIMNKQNTTVIQHIGPNSNIQISIPSTVTTIGQNAFRDKTNLIEISFQPDSQLEVINEYAFFNCISMVFTRLPQTVKTIEGSAFFQCYKLQSISFPILTSIGKNAFQNCIGLTSADIQLSSVVTLDDYAFMGCKLLPSFNLPRNIKYLGISVFQDCIKLSKVLFQSTLISIKESCFQNCALDNVDLSQCTNLHDIPNRCFYNNANLQSITFPPSISTFGISSLSMTAITSFTATSNVNTISTKAFDGCPLLTEFIIDQDSVLTPSGLGVDVFRNCPKLRNITCLSQNFHVITSALFTPDDTILIIFPPASHVSSFGLPGTVKTFGEGAFSFCSNLQSVFIPSDSLTSISTRAFEGCTSLSWINIPICVQNIGNNAFKDCSNLLCGVKLENSTKAFISQIVPSSGLSKQALNSCRVQSCARGLPKTSLSYSTFVVIIVM</sequence>
<evidence type="ECO:0000313" key="1">
    <source>
        <dbReference type="EMBL" id="EAY18250.1"/>
    </source>
</evidence>
<dbReference type="InterPro" id="IPR053139">
    <property type="entry name" value="Surface_bspA-like"/>
</dbReference>
<dbReference type="Proteomes" id="UP000001542">
    <property type="component" value="Unassembled WGS sequence"/>
</dbReference>
<dbReference type="SUPFAM" id="SSF52058">
    <property type="entry name" value="L domain-like"/>
    <property type="match status" value="1"/>
</dbReference>
<gene>
    <name evidence="1" type="ORF">TVAG_253620</name>
</gene>
<dbReference type="KEGG" id="tva:5463758"/>
<reference evidence="1" key="2">
    <citation type="journal article" date="2007" name="Science">
        <title>Draft genome sequence of the sexually transmitted pathogen Trichomonas vaginalis.</title>
        <authorList>
            <person name="Carlton J.M."/>
            <person name="Hirt R.P."/>
            <person name="Silva J.C."/>
            <person name="Delcher A.L."/>
            <person name="Schatz M."/>
            <person name="Zhao Q."/>
            <person name="Wortman J.R."/>
            <person name="Bidwell S.L."/>
            <person name="Alsmark U.C.M."/>
            <person name="Besteiro S."/>
            <person name="Sicheritz-Ponten T."/>
            <person name="Noel C.J."/>
            <person name="Dacks J.B."/>
            <person name="Foster P.G."/>
            <person name="Simillion C."/>
            <person name="Van de Peer Y."/>
            <person name="Miranda-Saavedra D."/>
            <person name="Barton G.J."/>
            <person name="Westrop G.D."/>
            <person name="Mueller S."/>
            <person name="Dessi D."/>
            <person name="Fiori P.L."/>
            <person name="Ren Q."/>
            <person name="Paulsen I."/>
            <person name="Zhang H."/>
            <person name="Bastida-Corcuera F.D."/>
            <person name="Simoes-Barbosa A."/>
            <person name="Brown M.T."/>
            <person name="Hayes R.D."/>
            <person name="Mukherjee M."/>
            <person name="Okumura C.Y."/>
            <person name="Schneider R."/>
            <person name="Smith A.J."/>
            <person name="Vanacova S."/>
            <person name="Villalvazo M."/>
            <person name="Haas B.J."/>
            <person name="Pertea M."/>
            <person name="Feldblyum T.V."/>
            <person name="Utterback T.R."/>
            <person name="Shu C.L."/>
            <person name="Osoegawa K."/>
            <person name="de Jong P.J."/>
            <person name="Hrdy I."/>
            <person name="Horvathova L."/>
            <person name="Zubacova Z."/>
            <person name="Dolezal P."/>
            <person name="Malik S.B."/>
            <person name="Logsdon J.M. Jr."/>
            <person name="Henze K."/>
            <person name="Gupta A."/>
            <person name="Wang C.C."/>
            <person name="Dunne R.L."/>
            <person name="Upcroft J.A."/>
            <person name="Upcroft P."/>
            <person name="White O."/>
            <person name="Salzberg S.L."/>
            <person name="Tang P."/>
            <person name="Chiu C.-H."/>
            <person name="Lee Y.-S."/>
            <person name="Embley T.M."/>
            <person name="Coombs G.H."/>
            <person name="Mottram J.C."/>
            <person name="Tachezy J."/>
            <person name="Fraser-Liggett C.M."/>
            <person name="Johnson P.J."/>
        </authorList>
    </citation>
    <scope>NUCLEOTIDE SEQUENCE [LARGE SCALE GENOMIC DNA]</scope>
    <source>
        <strain evidence="1">G3</strain>
    </source>
</reference>
<evidence type="ECO:0000313" key="2">
    <source>
        <dbReference type="Proteomes" id="UP000001542"/>
    </source>
</evidence>
<dbReference type="EMBL" id="DS113220">
    <property type="protein sequence ID" value="EAY18250.1"/>
    <property type="molecule type" value="Genomic_DNA"/>
</dbReference>
<dbReference type="VEuPathDB" id="TrichDB:TVAG_253620"/>
<dbReference type="PANTHER" id="PTHR45661:SF3">
    <property type="entry name" value="IG-LIKE DOMAIN-CONTAINING PROTEIN"/>
    <property type="match status" value="1"/>
</dbReference>
<dbReference type="AlphaFoldDB" id="A2DMM9"/>
<dbReference type="RefSeq" id="XP_001579236.1">
    <property type="nucleotide sequence ID" value="XM_001579186.1"/>
</dbReference>
<protein>
    <submittedName>
        <fullName evidence="1">Leucine Rich Repeat family protein</fullName>
    </submittedName>
</protein>
<dbReference type="InParanoid" id="A2DMM9"/>
<reference evidence="1" key="1">
    <citation type="submission" date="2006-10" db="EMBL/GenBank/DDBJ databases">
        <authorList>
            <person name="Amadeo P."/>
            <person name="Zhao Q."/>
            <person name="Wortman J."/>
            <person name="Fraser-Liggett C."/>
            <person name="Carlton J."/>
        </authorList>
    </citation>
    <scope>NUCLEOTIDE SEQUENCE</scope>
    <source>
        <strain evidence="1">G3</strain>
    </source>
</reference>
<dbReference type="SMR" id="A2DMM9"/>
<proteinExistence type="predicted"/>
<name>A2DMM9_TRIV3</name>
<dbReference type="InterPro" id="IPR032675">
    <property type="entry name" value="LRR_dom_sf"/>
</dbReference>
<dbReference type="Pfam" id="PF13306">
    <property type="entry name" value="LRR_5"/>
    <property type="match status" value="4"/>
</dbReference>
<keyword evidence="2" id="KW-1185">Reference proteome</keyword>
<accession>A2DMM9</accession>
<organism evidence="1 2">
    <name type="scientific">Trichomonas vaginalis (strain ATCC PRA-98 / G3)</name>
    <dbReference type="NCBI Taxonomy" id="412133"/>
    <lineage>
        <taxon>Eukaryota</taxon>
        <taxon>Metamonada</taxon>
        <taxon>Parabasalia</taxon>
        <taxon>Trichomonadida</taxon>
        <taxon>Trichomonadidae</taxon>
        <taxon>Trichomonas</taxon>
    </lineage>
</organism>
<dbReference type="PANTHER" id="PTHR45661">
    <property type="entry name" value="SURFACE ANTIGEN"/>
    <property type="match status" value="1"/>
</dbReference>
<dbReference type="Gene3D" id="3.80.10.10">
    <property type="entry name" value="Ribonuclease Inhibitor"/>
    <property type="match status" value="3"/>
</dbReference>
<dbReference type="VEuPathDB" id="TrichDB:TVAGG3_0059930"/>
<dbReference type="InterPro" id="IPR026906">
    <property type="entry name" value="LRR_5"/>
</dbReference>